<keyword evidence="2" id="KW-1185">Reference proteome</keyword>
<proteinExistence type="predicted"/>
<comment type="caution">
    <text evidence="1">The sequence shown here is derived from an EMBL/GenBank/DDBJ whole genome shotgun (WGS) entry which is preliminary data.</text>
</comment>
<dbReference type="RefSeq" id="WP_059023081.1">
    <property type="nucleotide sequence ID" value="NZ_LN609302.1"/>
</dbReference>
<reference evidence="1 2" key="1">
    <citation type="journal article" date="2020" name="Int. J. Syst. Evol. Microbiol.">
        <title>Novel acetic acid bacteria from cider fermentations: Acetobacter conturbans sp. nov. and Acetobacter fallax sp. nov.</title>
        <authorList>
            <person name="Sombolestani A.S."/>
            <person name="Cleenwerck I."/>
            <person name="Cnockaert M."/>
            <person name="Borremans W."/>
            <person name="Wieme A.D."/>
            <person name="De Vuyst L."/>
            <person name="Vandamme P."/>
        </authorList>
    </citation>
    <scope>NUCLEOTIDE SEQUENCE [LARGE SCALE GENOMIC DNA]</scope>
    <source>
        <strain evidence="1 2">LMG 23848</strain>
    </source>
</reference>
<name>A0ABX0KHE5_9PROT</name>
<dbReference type="Proteomes" id="UP000657200">
    <property type="component" value="Unassembled WGS sequence"/>
</dbReference>
<accession>A0ABX0KHE5</accession>
<evidence type="ECO:0000313" key="1">
    <source>
        <dbReference type="EMBL" id="NHO39435.1"/>
    </source>
</evidence>
<dbReference type="EMBL" id="WOTE01000003">
    <property type="protein sequence ID" value="NHO39435.1"/>
    <property type="molecule type" value="Genomic_DNA"/>
</dbReference>
<evidence type="ECO:0000313" key="2">
    <source>
        <dbReference type="Proteomes" id="UP000657200"/>
    </source>
</evidence>
<sequence>MTNKNWPNPERPGTVNETCYVALNNITTLTEQARKNIAVASGARKMAKAVFPFLAEIDRQVIAARNSIPALTPAQIDEMLAGERERAAQKAIRIGESWNGTELSPTNTARAIAHAIRNLGDAP</sequence>
<organism evidence="1 2">
    <name type="scientific">Acetobacter ghanensis</name>
    <dbReference type="NCBI Taxonomy" id="431306"/>
    <lineage>
        <taxon>Bacteria</taxon>
        <taxon>Pseudomonadati</taxon>
        <taxon>Pseudomonadota</taxon>
        <taxon>Alphaproteobacteria</taxon>
        <taxon>Acetobacterales</taxon>
        <taxon>Acetobacteraceae</taxon>
        <taxon>Acetobacter</taxon>
    </lineage>
</organism>
<gene>
    <name evidence="1" type="ORF">GOB80_06995</name>
</gene>
<protein>
    <submittedName>
        <fullName evidence="1">Uncharacterized protein</fullName>
    </submittedName>
</protein>